<evidence type="ECO:0000256" key="3">
    <source>
        <dbReference type="ARBA" id="ARBA00013080"/>
    </source>
</evidence>
<comment type="caution">
    <text evidence="9">Lacks conserved residue(s) required for the propagation of feature annotation.</text>
</comment>
<evidence type="ECO:0000256" key="5">
    <source>
        <dbReference type="ARBA" id="ARBA00022605"/>
    </source>
</evidence>
<keyword evidence="12" id="KW-1185">Reference proteome</keyword>
<comment type="pathway">
    <text evidence="1 9">Amino-acid biosynthesis; L-lysine biosynthesis via DAP pathway; DL-2,6-diaminopimelate from LL-2,6-diaminopimelate: step 1/1.</text>
</comment>
<dbReference type="UniPathway" id="UPA00034">
    <property type="reaction ID" value="UER00025"/>
</dbReference>
<dbReference type="SUPFAM" id="SSF54506">
    <property type="entry name" value="Diaminopimelate epimerase-like"/>
    <property type="match status" value="2"/>
</dbReference>
<evidence type="ECO:0000313" key="12">
    <source>
        <dbReference type="Proteomes" id="UP000656813"/>
    </source>
</evidence>
<feature type="site" description="Could be important to modulate the pK values of the two catalytic cysteine residues" evidence="9">
    <location>
        <position position="169"/>
    </location>
</feature>
<keyword evidence="4 9" id="KW-0963">Cytoplasm</keyword>
<sequence>MDQKIKFTKMHGLGNNYIYLDLVSEEMALPALNELAIRLSNQNTGIGSDGMILILPSAVADIRMRVFNKDGSEAKNCGNGLRCVAKYAYDNGLVTSKTFTIETLGGNVKAEIVEAGAVSQVTIDMGVPRLERGTIPMAGDLQDQPVINETISLEGEEYRVTGVSMGNPHGIFFVDDIFSSPIQQLGPLLADGHPYFPEGVNVGFVEKITNQEFQYRVWERGSGITQACGTGACAAAVAAVLTEQAKKGEAITIHLAGGDLVITWDDATNHVLMTGPAVVSCEGYYYDAV</sequence>
<feature type="binding site" evidence="9">
    <location>
        <begin position="229"/>
        <end position="230"/>
    </location>
    <ligand>
        <name>substrate</name>
    </ligand>
</feature>
<dbReference type="GO" id="GO:0008837">
    <property type="term" value="F:diaminopimelate epimerase activity"/>
    <property type="evidence" value="ECO:0007669"/>
    <property type="project" value="UniProtKB-UniRule"/>
</dbReference>
<evidence type="ECO:0000256" key="7">
    <source>
        <dbReference type="ARBA" id="ARBA00023235"/>
    </source>
</evidence>
<evidence type="ECO:0000256" key="9">
    <source>
        <dbReference type="HAMAP-Rule" id="MF_00197"/>
    </source>
</evidence>
<dbReference type="GO" id="GO:0005829">
    <property type="term" value="C:cytosol"/>
    <property type="evidence" value="ECO:0007669"/>
    <property type="project" value="TreeGrafter"/>
</dbReference>
<dbReference type="Pfam" id="PF01678">
    <property type="entry name" value="DAP_epimerase"/>
    <property type="match status" value="2"/>
</dbReference>
<feature type="binding site" evidence="9">
    <location>
        <position position="15"/>
    </location>
    <ligand>
        <name>substrate</name>
    </ligand>
</feature>
<name>A0A8J2ZS67_9BACL</name>
<comment type="catalytic activity">
    <reaction evidence="8 9">
        <text>(2S,6S)-2,6-diaminopimelate = meso-2,6-diaminopimelate</text>
        <dbReference type="Rhea" id="RHEA:15393"/>
        <dbReference type="ChEBI" id="CHEBI:57609"/>
        <dbReference type="ChEBI" id="CHEBI:57791"/>
        <dbReference type="EC" id="5.1.1.7"/>
    </reaction>
</comment>
<evidence type="ECO:0000256" key="4">
    <source>
        <dbReference type="ARBA" id="ARBA00022490"/>
    </source>
</evidence>
<protein>
    <recommendedName>
        <fullName evidence="3 9">Diaminopimelate epimerase</fullName>
        <shortName evidence="9">DAP epimerase</shortName>
        <ecNumber evidence="3 9">5.1.1.7</ecNumber>
    </recommendedName>
    <alternativeName>
        <fullName evidence="9">PLP-independent amino acid racemase</fullName>
    </alternativeName>
</protein>
<evidence type="ECO:0000256" key="8">
    <source>
        <dbReference type="ARBA" id="ARBA00051712"/>
    </source>
</evidence>
<comment type="subunit">
    <text evidence="9">Homodimer.</text>
</comment>
<feature type="active site" evidence="10">
    <location>
        <position position="77"/>
    </location>
</feature>
<reference evidence="11" key="2">
    <citation type="submission" date="2020-09" db="EMBL/GenBank/DDBJ databases">
        <authorList>
            <person name="Sun Q."/>
            <person name="Zhou Y."/>
        </authorList>
    </citation>
    <scope>NUCLEOTIDE SEQUENCE</scope>
    <source>
        <strain evidence="11">CGMCC 1.12777</strain>
    </source>
</reference>
<dbReference type="EMBL" id="BMFV01000002">
    <property type="protein sequence ID" value="GGH75104.1"/>
    <property type="molecule type" value="Genomic_DNA"/>
</dbReference>
<dbReference type="InterPro" id="IPR001653">
    <property type="entry name" value="DAP_epimerase_DapF"/>
</dbReference>
<accession>A0A8J2ZS67</accession>
<comment type="function">
    <text evidence="9">Catalyzes the stereoinversion of LL-2,6-diaminopimelate (L,L-DAP) to meso-diaminopimelate (meso-DAP), a precursor of L-lysine and an essential component of the bacterial peptidoglycan.</text>
</comment>
<evidence type="ECO:0000313" key="11">
    <source>
        <dbReference type="EMBL" id="GGH75104.1"/>
    </source>
</evidence>
<feature type="site" description="Could be important to modulate the pK values of the two catalytic cysteine residues" evidence="9">
    <location>
        <position position="219"/>
    </location>
</feature>
<comment type="similarity">
    <text evidence="2 9">Belongs to the diaminopimelate epimerase family.</text>
</comment>
<feature type="active site" description="Proton acceptor" evidence="9">
    <location>
        <position position="228"/>
    </location>
</feature>
<feature type="active site" description="Proton donor" evidence="9">
    <location>
        <position position="77"/>
    </location>
</feature>
<dbReference type="GO" id="GO:0009089">
    <property type="term" value="P:lysine biosynthetic process via diaminopimelate"/>
    <property type="evidence" value="ECO:0007669"/>
    <property type="project" value="UniProtKB-UniRule"/>
</dbReference>
<dbReference type="HAMAP" id="MF_00197">
    <property type="entry name" value="DAP_epimerase"/>
    <property type="match status" value="1"/>
</dbReference>
<proteinExistence type="inferred from homology"/>
<feature type="binding site" evidence="9">
    <location>
        <position position="201"/>
    </location>
    <ligand>
        <name>substrate</name>
    </ligand>
</feature>
<feature type="binding site" evidence="9">
    <location>
        <position position="68"/>
    </location>
    <ligand>
        <name>substrate</name>
    </ligand>
</feature>
<feature type="binding site" evidence="9">
    <location>
        <begin position="219"/>
        <end position="220"/>
    </location>
    <ligand>
        <name>substrate</name>
    </ligand>
</feature>
<feature type="binding site" evidence="9">
    <location>
        <begin position="78"/>
        <end position="79"/>
    </location>
    <ligand>
        <name>substrate</name>
    </ligand>
</feature>
<dbReference type="PANTHER" id="PTHR31689:SF0">
    <property type="entry name" value="DIAMINOPIMELATE EPIMERASE"/>
    <property type="match status" value="1"/>
</dbReference>
<keyword evidence="7 9" id="KW-0413">Isomerase</keyword>
<comment type="subcellular location">
    <subcellularLocation>
        <location evidence="9">Cytoplasm</location>
    </subcellularLocation>
</comment>
<evidence type="ECO:0000256" key="1">
    <source>
        <dbReference type="ARBA" id="ARBA00005196"/>
    </source>
</evidence>
<evidence type="ECO:0000256" key="6">
    <source>
        <dbReference type="ARBA" id="ARBA00023154"/>
    </source>
</evidence>
<dbReference type="RefSeq" id="WP_188495561.1">
    <property type="nucleotide sequence ID" value="NZ_BMFV01000002.1"/>
</dbReference>
<dbReference type="PANTHER" id="PTHR31689">
    <property type="entry name" value="DIAMINOPIMELATE EPIMERASE, CHLOROPLASTIC"/>
    <property type="match status" value="1"/>
</dbReference>
<reference evidence="11" key="1">
    <citation type="journal article" date="2014" name="Int. J. Syst. Evol. Microbiol.">
        <title>Complete genome sequence of Corynebacterium casei LMG S-19264T (=DSM 44701T), isolated from a smear-ripened cheese.</title>
        <authorList>
            <consortium name="US DOE Joint Genome Institute (JGI-PGF)"/>
            <person name="Walter F."/>
            <person name="Albersmeier A."/>
            <person name="Kalinowski J."/>
            <person name="Ruckert C."/>
        </authorList>
    </citation>
    <scope>NUCLEOTIDE SEQUENCE</scope>
    <source>
        <strain evidence="11">CGMCC 1.12777</strain>
    </source>
</reference>
<evidence type="ECO:0000256" key="2">
    <source>
        <dbReference type="ARBA" id="ARBA00010219"/>
    </source>
</evidence>
<feature type="binding site" evidence="9">
    <location>
        <position position="167"/>
    </location>
    <ligand>
        <name>substrate</name>
    </ligand>
</feature>
<evidence type="ECO:0000256" key="10">
    <source>
        <dbReference type="PROSITE-ProRule" id="PRU10125"/>
    </source>
</evidence>
<dbReference type="PROSITE" id="PS01326">
    <property type="entry name" value="DAP_EPIMERASE"/>
    <property type="match status" value="1"/>
</dbReference>
<keyword evidence="5 9" id="KW-0028">Amino-acid biosynthesis</keyword>
<keyword evidence="6 9" id="KW-0457">Lysine biosynthesis</keyword>
<comment type="caution">
    <text evidence="11">The sequence shown here is derived from an EMBL/GenBank/DDBJ whole genome shotgun (WGS) entry which is preliminary data.</text>
</comment>
<dbReference type="EC" id="5.1.1.7" evidence="3 9"/>
<dbReference type="AlphaFoldDB" id="A0A8J2ZS67"/>
<gene>
    <name evidence="9 11" type="primary">dapF</name>
    <name evidence="11" type="ORF">GCM10007096_03980</name>
</gene>
<dbReference type="FunFam" id="3.10.310.10:FF:000004">
    <property type="entry name" value="Diaminopimelate epimerase"/>
    <property type="match status" value="1"/>
</dbReference>
<dbReference type="Gene3D" id="3.10.310.10">
    <property type="entry name" value="Diaminopimelate Epimerase, Chain A, domain 1"/>
    <property type="match status" value="2"/>
</dbReference>
<organism evidence="11 12">
    <name type="scientific">Pullulanibacillus pueri</name>
    <dbReference type="NCBI Taxonomy" id="1437324"/>
    <lineage>
        <taxon>Bacteria</taxon>
        <taxon>Bacillati</taxon>
        <taxon>Bacillota</taxon>
        <taxon>Bacilli</taxon>
        <taxon>Bacillales</taxon>
        <taxon>Sporolactobacillaceae</taxon>
        <taxon>Pullulanibacillus</taxon>
    </lineage>
</organism>
<dbReference type="NCBIfam" id="TIGR00652">
    <property type="entry name" value="DapF"/>
    <property type="match status" value="1"/>
</dbReference>
<dbReference type="Proteomes" id="UP000656813">
    <property type="component" value="Unassembled WGS sequence"/>
</dbReference>
<dbReference type="InterPro" id="IPR018510">
    <property type="entry name" value="DAP_epimerase_AS"/>
</dbReference>